<dbReference type="AlphaFoldDB" id="A0A1E7QYY4"/>
<comment type="caution">
    <text evidence="2">The sequence shown here is derived from an EMBL/GenBank/DDBJ whole genome shotgun (WGS) entry which is preliminary data.</text>
</comment>
<keyword evidence="1" id="KW-0472">Membrane</keyword>
<keyword evidence="1" id="KW-1133">Transmembrane helix</keyword>
<dbReference type="Pfam" id="PF20228">
    <property type="entry name" value="DUF6587"/>
    <property type="match status" value="1"/>
</dbReference>
<dbReference type="InterPro" id="IPR046494">
    <property type="entry name" value="DUF6587"/>
</dbReference>
<dbReference type="Proteomes" id="UP000185895">
    <property type="component" value="Unassembled WGS sequence"/>
</dbReference>
<gene>
    <name evidence="2" type="ORF">BJI46_05855</name>
</gene>
<sequence length="87" mass="9481">MIQYLIITAIVLWSCVIVFNKLLPKTANKTYTALADSLHKMGWVSLADKLRPKKSTAGGCGAGCGCDSNDTASIKQHAQEVKTIKWK</sequence>
<dbReference type="STRING" id="1262585.BJI46_05855"/>
<dbReference type="OrthoDB" id="6711925at2"/>
<dbReference type="RefSeq" id="WP_070070865.1">
    <property type="nucleotide sequence ID" value="NZ_MKKK01000067.1"/>
</dbReference>
<accession>A0A1E7QYY4</accession>
<protein>
    <submittedName>
        <fullName evidence="2">Uncharacterized protein</fullName>
    </submittedName>
</protein>
<proteinExistence type="predicted"/>
<evidence type="ECO:0000313" key="3">
    <source>
        <dbReference type="Proteomes" id="UP000185895"/>
    </source>
</evidence>
<evidence type="ECO:0000256" key="1">
    <source>
        <dbReference type="SAM" id="Phobius"/>
    </source>
</evidence>
<evidence type="ECO:0000313" key="2">
    <source>
        <dbReference type="EMBL" id="OEY92270.1"/>
    </source>
</evidence>
<organism evidence="2 3">
    <name type="scientific">Acinetobacter qingfengensis</name>
    <dbReference type="NCBI Taxonomy" id="1262585"/>
    <lineage>
        <taxon>Bacteria</taxon>
        <taxon>Pseudomonadati</taxon>
        <taxon>Pseudomonadota</taxon>
        <taxon>Gammaproteobacteria</taxon>
        <taxon>Moraxellales</taxon>
        <taxon>Moraxellaceae</taxon>
        <taxon>Acinetobacter</taxon>
    </lineage>
</organism>
<keyword evidence="3" id="KW-1185">Reference proteome</keyword>
<name>A0A1E7QYY4_9GAMM</name>
<feature type="transmembrane region" description="Helical" evidence="1">
    <location>
        <begin position="6"/>
        <end position="23"/>
    </location>
</feature>
<dbReference type="EMBL" id="MKKK01000067">
    <property type="protein sequence ID" value="OEY92270.1"/>
    <property type="molecule type" value="Genomic_DNA"/>
</dbReference>
<keyword evidence="1" id="KW-0812">Transmembrane</keyword>
<reference evidence="2 3" key="1">
    <citation type="submission" date="2016-09" db="EMBL/GenBank/DDBJ databases">
        <authorList>
            <person name="Capua I."/>
            <person name="De Benedictis P."/>
            <person name="Joannis T."/>
            <person name="Lombin L.H."/>
            <person name="Cattoli G."/>
        </authorList>
    </citation>
    <scope>NUCLEOTIDE SEQUENCE [LARGE SCALE GENOMIC DNA]</scope>
    <source>
        <strain evidence="2 3">ANC 4671</strain>
    </source>
</reference>